<reference evidence="1" key="1">
    <citation type="submission" date="2020-08" db="EMBL/GenBank/DDBJ databases">
        <title>Genome sequencing and assembly of the red palm weevil Rhynchophorus ferrugineus.</title>
        <authorList>
            <person name="Dias G.B."/>
            <person name="Bergman C.M."/>
            <person name="Manee M."/>
        </authorList>
    </citation>
    <scope>NUCLEOTIDE SEQUENCE</scope>
    <source>
        <strain evidence="1">AA-2017</strain>
        <tissue evidence="1">Whole larva</tissue>
    </source>
</reference>
<accession>A0A834IZ72</accession>
<proteinExistence type="predicted"/>
<name>A0A834IZ72_RHYFE</name>
<evidence type="ECO:0000313" key="1">
    <source>
        <dbReference type="EMBL" id="KAF7283107.1"/>
    </source>
</evidence>
<dbReference type="EMBL" id="JAACXV010000137">
    <property type="protein sequence ID" value="KAF7283107.1"/>
    <property type="molecule type" value="Genomic_DNA"/>
</dbReference>
<comment type="caution">
    <text evidence="1">The sequence shown here is derived from an EMBL/GenBank/DDBJ whole genome shotgun (WGS) entry which is preliminary data.</text>
</comment>
<sequence length="102" mass="11234">MLSARDFTSLDTCFRNLLAGGVWVRSLPLRGDIPCGIGGRSPSGVPHQMIGASRNFLIGRINGFMCSDKSSEQLGRHDMMENGRRWPCSIVAEQILSREPVD</sequence>
<organism evidence="1 2">
    <name type="scientific">Rhynchophorus ferrugineus</name>
    <name type="common">Red palm weevil</name>
    <name type="synonym">Curculio ferrugineus</name>
    <dbReference type="NCBI Taxonomy" id="354439"/>
    <lineage>
        <taxon>Eukaryota</taxon>
        <taxon>Metazoa</taxon>
        <taxon>Ecdysozoa</taxon>
        <taxon>Arthropoda</taxon>
        <taxon>Hexapoda</taxon>
        <taxon>Insecta</taxon>
        <taxon>Pterygota</taxon>
        <taxon>Neoptera</taxon>
        <taxon>Endopterygota</taxon>
        <taxon>Coleoptera</taxon>
        <taxon>Polyphaga</taxon>
        <taxon>Cucujiformia</taxon>
        <taxon>Curculionidae</taxon>
        <taxon>Dryophthorinae</taxon>
        <taxon>Rhynchophorus</taxon>
    </lineage>
</organism>
<dbReference type="Proteomes" id="UP000625711">
    <property type="component" value="Unassembled WGS sequence"/>
</dbReference>
<keyword evidence="2" id="KW-1185">Reference proteome</keyword>
<protein>
    <submittedName>
        <fullName evidence="1">Uncharacterized protein</fullName>
    </submittedName>
</protein>
<evidence type="ECO:0000313" key="2">
    <source>
        <dbReference type="Proteomes" id="UP000625711"/>
    </source>
</evidence>
<dbReference type="AlphaFoldDB" id="A0A834IZ72"/>
<gene>
    <name evidence="1" type="ORF">GWI33_001338</name>
</gene>